<dbReference type="Gene3D" id="1.10.10.10">
    <property type="entry name" value="Winged helix-like DNA-binding domain superfamily/Winged helix DNA-binding domain"/>
    <property type="match status" value="1"/>
</dbReference>
<organism evidence="10 11">
    <name type="scientific">Lichenifustis flavocetrariae</name>
    <dbReference type="NCBI Taxonomy" id="2949735"/>
    <lineage>
        <taxon>Bacteria</taxon>
        <taxon>Pseudomonadati</taxon>
        <taxon>Pseudomonadota</taxon>
        <taxon>Alphaproteobacteria</taxon>
        <taxon>Hyphomicrobiales</taxon>
        <taxon>Lichenihabitantaceae</taxon>
        <taxon>Lichenifustis</taxon>
    </lineage>
</organism>
<dbReference type="Gene3D" id="3.40.50.2300">
    <property type="match status" value="1"/>
</dbReference>
<dbReference type="GO" id="GO:0000156">
    <property type="term" value="F:phosphorelay response regulator activity"/>
    <property type="evidence" value="ECO:0007669"/>
    <property type="project" value="TreeGrafter"/>
</dbReference>
<dbReference type="EMBL" id="JAMOIM010000007">
    <property type="protein sequence ID" value="MCW6508835.1"/>
    <property type="molecule type" value="Genomic_DNA"/>
</dbReference>
<dbReference type="RefSeq" id="WP_282585204.1">
    <property type="nucleotide sequence ID" value="NZ_JAMOIM010000007.1"/>
</dbReference>
<dbReference type="SMART" id="SM00448">
    <property type="entry name" value="REC"/>
    <property type="match status" value="1"/>
</dbReference>
<dbReference type="InterPro" id="IPR016032">
    <property type="entry name" value="Sig_transdc_resp-reg_C-effctor"/>
</dbReference>
<dbReference type="Pfam" id="PF00486">
    <property type="entry name" value="Trans_reg_C"/>
    <property type="match status" value="1"/>
</dbReference>
<reference evidence="10" key="1">
    <citation type="submission" date="2022-05" db="EMBL/GenBank/DDBJ databases">
        <authorList>
            <person name="Pankratov T."/>
        </authorList>
    </citation>
    <scope>NUCLEOTIDE SEQUENCE</scope>
    <source>
        <strain evidence="10">BP6-180914</strain>
    </source>
</reference>
<feature type="modified residue" description="4-aspartylphosphate" evidence="6">
    <location>
        <position position="52"/>
    </location>
</feature>
<dbReference type="Proteomes" id="UP001165667">
    <property type="component" value="Unassembled WGS sequence"/>
</dbReference>
<comment type="caution">
    <text evidence="10">The sequence shown here is derived from an EMBL/GenBank/DDBJ whole genome shotgun (WGS) entry which is preliminary data.</text>
</comment>
<keyword evidence="2" id="KW-0902">Two-component regulatory system</keyword>
<sequence>MPHVVVVTAEGPAAHDLTGLLQTQEFTTDIIGGSKDVEARLVLACPDLIILDLPPPRELGLLLCKNIRAQESTRTVPIIIVSSRDHEDDRVRGLDAGADDYMVRPLSGFEFIARVRACLRRAEFRGSSSVVLKVGDISLDRDTKRVWRDGHEMRVASTDVLMLECLMERAGRPVTRARLAECLGSPDAHATGRAIDVRVARLRSALRHEGRPDPIRTIRNEGYAFFVE</sequence>
<keyword evidence="1 6" id="KW-0597">Phosphoprotein</keyword>
<evidence type="ECO:0000313" key="11">
    <source>
        <dbReference type="Proteomes" id="UP001165667"/>
    </source>
</evidence>
<dbReference type="InterPro" id="IPR001867">
    <property type="entry name" value="OmpR/PhoB-type_DNA-bd"/>
</dbReference>
<dbReference type="PROSITE" id="PS50110">
    <property type="entry name" value="RESPONSE_REGULATORY"/>
    <property type="match status" value="1"/>
</dbReference>
<feature type="domain" description="Response regulatory" evidence="8">
    <location>
        <begin position="3"/>
        <end position="119"/>
    </location>
</feature>
<evidence type="ECO:0000256" key="1">
    <source>
        <dbReference type="ARBA" id="ARBA00022553"/>
    </source>
</evidence>
<evidence type="ECO:0000256" key="4">
    <source>
        <dbReference type="ARBA" id="ARBA00023125"/>
    </source>
</evidence>
<feature type="DNA-binding region" description="OmpR/PhoB-type" evidence="7">
    <location>
        <begin position="129"/>
        <end position="227"/>
    </location>
</feature>
<dbReference type="PANTHER" id="PTHR48111:SF1">
    <property type="entry name" value="TWO-COMPONENT RESPONSE REGULATOR ORR33"/>
    <property type="match status" value="1"/>
</dbReference>
<proteinExistence type="predicted"/>
<keyword evidence="5" id="KW-0804">Transcription</keyword>
<dbReference type="SUPFAM" id="SSF46894">
    <property type="entry name" value="C-terminal effector domain of the bipartite response regulators"/>
    <property type="match status" value="1"/>
</dbReference>
<keyword evidence="4 7" id="KW-0238">DNA-binding</keyword>
<dbReference type="SMART" id="SM00862">
    <property type="entry name" value="Trans_reg_C"/>
    <property type="match status" value="1"/>
</dbReference>
<dbReference type="PANTHER" id="PTHR48111">
    <property type="entry name" value="REGULATOR OF RPOS"/>
    <property type="match status" value="1"/>
</dbReference>
<evidence type="ECO:0000256" key="6">
    <source>
        <dbReference type="PROSITE-ProRule" id="PRU00169"/>
    </source>
</evidence>
<dbReference type="SUPFAM" id="SSF52172">
    <property type="entry name" value="CheY-like"/>
    <property type="match status" value="1"/>
</dbReference>
<dbReference type="GO" id="GO:0000976">
    <property type="term" value="F:transcription cis-regulatory region binding"/>
    <property type="evidence" value="ECO:0007669"/>
    <property type="project" value="TreeGrafter"/>
</dbReference>
<dbReference type="GO" id="GO:0032993">
    <property type="term" value="C:protein-DNA complex"/>
    <property type="evidence" value="ECO:0007669"/>
    <property type="project" value="TreeGrafter"/>
</dbReference>
<name>A0AA41YWZ7_9HYPH</name>
<evidence type="ECO:0000256" key="7">
    <source>
        <dbReference type="PROSITE-ProRule" id="PRU01091"/>
    </source>
</evidence>
<dbReference type="InterPro" id="IPR036388">
    <property type="entry name" value="WH-like_DNA-bd_sf"/>
</dbReference>
<gene>
    <name evidence="10" type="ORF">M8523_12475</name>
</gene>
<keyword evidence="3" id="KW-0805">Transcription regulation</keyword>
<keyword evidence="11" id="KW-1185">Reference proteome</keyword>
<dbReference type="AlphaFoldDB" id="A0AA41YWZ7"/>
<accession>A0AA41YWZ7</accession>
<dbReference type="CDD" id="cd00383">
    <property type="entry name" value="trans_reg_C"/>
    <property type="match status" value="1"/>
</dbReference>
<evidence type="ECO:0000259" key="8">
    <source>
        <dbReference type="PROSITE" id="PS50110"/>
    </source>
</evidence>
<evidence type="ECO:0000256" key="3">
    <source>
        <dbReference type="ARBA" id="ARBA00023015"/>
    </source>
</evidence>
<dbReference type="PROSITE" id="PS51755">
    <property type="entry name" value="OMPR_PHOB"/>
    <property type="match status" value="1"/>
</dbReference>
<dbReference type="GO" id="GO:0006355">
    <property type="term" value="P:regulation of DNA-templated transcription"/>
    <property type="evidence" value="ECO:0007669"/>
    <property type="project" value="InterPro"/>
</dbReference>
<dbReference type="InterPro" id="IPR011006">
    <property type="entry name" value="CheY-like_superfamily"/>
</dbReference>
<dbReference type="InterPro" id="IPR001789">
    <property type="entry name" value="Sig_transdc_resp-reg_receiver"/>
</dbReference>
<dbReference type="GO" id="GO:0005829">
    <property type="term" value="C:cytosol"/>
    <property type="evidence" value="ECO:0007669"/>
    <property type="project" value="TreeGrafter"/>
</dbReference>
<evidence type="ECO:0000259" key="9">
    <source>
        <dbReference type="PROSITE" id="PS51755"/>
    </source>
</evidence>
<dbReference type="Pfam" id="PF00072">
    <property type="entry name" value="Response_reg"/>
    <property type="match status" value="1"/>
</dbReference>
<dbReference type="InterPro" id="IPR039420">
    <property type="entry name" value="WalR-like"/>
</dbReference>
<protein>
    <submittedName>
        <fullName evidence="10">Response regulator transcription factor</fullName>
    </submittedName>
</protein>
<evidence type="ECO:0000256" key="2">
    <source>
        <dbReference type="ARBA" id="ARBA00023012"/>
    </source>
</evidence>
<feature type="domain" description="OmpR/PhoB-type" evidence="9">
    <location>
        <begin position="129"/>
        <end position="227"/>
    </location>
</feature>
<evidence type="ECO:0000313" key="10">
    <source>
        <dbReference type="EMBL" id="MCW6508835.1"/>
    </source>
</evidence>
<evidence type="ECO:0000256" key="5">
    <source>
        <dbReference type="ARBA" id="ARBA00023163"/>
    </source>
</evidence>